<dbReference type="InterPro" id="IPR000873">
    <property type="entry name" value="AMP-dep_synth/lig_dom"/>
</dbReference>
<dbReference type="SMART" id="SM00823">
    <property type="entry name" value="PKS_PP"/>
    <property type="match status" value="1"/>
</dbReference>
<keyword evidence="2" id="KW-0597">Phosphoprotein</keyword>
<evidence type="ECO:0000259" key="3">
    <source>
        <dbReference type="PROSITE" id="PS50075"/>
    </source>
</evidence>
<name>A0A3M2L7B3_9NOCA</name>
<dbReference type="Pfam" id="PF00501">
    <property type="entry name" value="AMP-binding"/>
    <property type="match status" value="1"/>
</dbReference>
<comment type="caution">
    <text evidence="4">The sequence shown here is derived from an EMBL/GenBank/DDBJ whole genome shotgun (WGS) entry which is preliminary data.</text>
</comment>
<dbReference type="GO" id="GO:0005829">
    <property type="term" value="C:cytosol"/>
    <property type="evidence" value="ECO:0007669"/>
    <property type="project" value="TreeGrafter"/>
</dbReference>
<dbReference type="InterPro" id="IPR045851">
    <property type="entry name" value="AMP-bd_C_sf"/>
</dbReference>
<dbReference type="Pfam" id="PF00550">
    <property type="entry name" value="PP-binding"/>
    <property type="match status" value="1"/>
</dbReference>
<keyword evidence="5" id="KW-1185">Reference proteome</keyword>
<dbReference type="SUPFAM" id="SSF56801">
    <property type="entry name" value="Acetyl-CoA synthetase-like"/>
    <property type="match status" value="1"/>
</dbReference>
<dbReference type="GO" id="GO:0044550">
    <property type="term" value="P:secondary metabolite biosynthetic process"/>
    <property type="evidence" value="ECO:0007669"/>
    <property type="project" value="TreeGrafter"/>
</dbReference>
<dbReference type="Gene3D" id="1.10.1200.10">
    <property type="entry name" value="ACP-like"/>
    <property type="match status" value="1"/>
</dbReference>
<protein>
    <submittedName>
        <fullName evidence="4">Amino acid adenylation domain-containing protein</fullName>
    </submittedName>
</protein>
<dbReference type="GO" id="GO:0031177">
    <property type="term" value="F:phosphopantetheine binding"/>
    <property type="evidence" value="ECO:0007669"/>
    <property type="project" value="InterPro"/>
</dbReference>
<evidence type="ECO:0000256" key="2">
    <source>
        <dbReference type="ARBA" id="ARBA00022553"/>
    </source>
</evidence>
<dbReference type="OrthoDB" id="3691933at2"/>
<keyword evidence="1" id="KW-0596">Phosphopantetheine</keyword>
<evidence type="ECO:0000256" key="1">
    <source>
        <dbReference type="ARBA" id="ARBA00022450"/>
    </source>
</evidence>
<dbReference type="PANTHER" id="PTHR45527:SF1">
    <property type="entry name" value="FATTY ACID SYNTHASE"/>
    <property type="match status" value="1"/>
</dbReference>
<evidence type="ECO:0000313" key="5">
    <source>
        <dbReference type="Proteomes" id="UP000279275"/>
    </source>
</evidence>
<dbReference type="Gene3D" id="3.40.50.980">
    <property type="match status" value="2"/>
</dbReference>
<dbReference type="InterPro" id="IPR020806">
    <property type="entry name" value="PKS_PP-bd"/>
</dbReference>
<dbReference type="AlphaFoldDB" id="A0A3M2L7B3"/>
<accession>A0A3M2L7B3</accession>
<dbReference type="PROSITE" id="PS00012">
    <property type="entry name" value="PHOSPHOPANTETHEINE"/>
    <property type="match status" value="1"/>
</dbReference>
<dbReference type="NCBIfam" id="TIGR01733">
    <property type="entry name" value="AA-adenyl-dom"/>
    <property type="match status" value="1"/>
</dbReference>
<dbReference type="GO" id="GO:0043041">
    <property type="term" value="P:amino acid activation for nonribosomal peptide biosynthetic process"/>
    <property type="evidence" value="ECO:0007669"/>
    <property type="project" value="TreeGrafter"/>
</dbReference>
<dbReference type="Pfam" id="PF13193">
    <property type="entry name" value="AMP-binding_C"/>
    <property type="match status" value="1"/>
</dbReference>
<evidence type="ECO:0000313" key="4">
    <source>
        <dbReference type="EMBL" id="RMI30418.1"/>
    </source>
</evidence>
<organism evidence="4 5">
    <name type="scientific">Nocardia stercoris</name>
    <dbReference type="NCBI Taxonomy" id="2483361"/>
    <lineage>
        <taxon>Bacteria</taxon>
        <taxon>Bacillati</taxon>
        <taxon>Actinomycetota</taxon>
        <taxon>Actinomycetes</taxon>
        <taxon>Mycobacteriales</taxon>
        <taxon>Nocardiaceae</taxon>
        <taxon>Nocardia</taxon>
    </lineage>
</organism>
<dbReference type="RefSeq" id="WP_122190084.1">
    <property type="nucleotide sequence ID" value="NZ_RFFH01000010.1"/>
</dbReference>
<dbReference type="InterPro" id="IPR009081">
    <property type="entry name" value="PP-bd_ACP"/>
</dbReference>
<dbReference type="Proteomes" id="UP000279275">
    <property type="component" value="Unassembled WGS sequence"/>
</dbReference>
<dbReference type="EMBL" id="RFFH01000010">
    <property type="protein sequence ID" value="RMI30418.1"/>
    <property type="molecule type" value="Genomic_DNA"/>
</dbReference>
<gene>
    <name evidence="4" type="ORF">EBN03_22565</name>
</gene>
<dbReference type="PROSITE" id="PS50075">
    <property type="entry name" value="CARRIER"/>
    <property type="match status" value="1"/>
</dbReference>
<dbReference type="Gene3D" id="3.30.300.30">
    <property type="match status" value="1"/>
</dbReference>
<dbReference type="Gene3D" id="2.30.38.10">
    <property type="entry name" value="Luciferase, Domain 3"/>
    <property type="match status" value="1"/>
</dbReference>
<sequence length="607" mass="63320">MTSNMTDIIDFEFEQLSVLAGHTADFDAEYNLAHQVSAIAAHSPDAPAVQAPDGDFSYAELDRHANRIAAALRGYAAGPEVAVGVTFGRSRFSVATMLAVWRLGAVYVPLDPSHPDDRVAAIAADSALAVIVAPEGTLPVSGAIPRLDPRSLDDDSDGPVSFAAALPDSAAYTIYTSGTTGTPKGVQITYRNVANLANALRRLDLPDGSACGNVAPSGFDAWIWSTLLPLAGGHAVVLHDPLDEHSEKVFTALDAITATPSLLSAYDAIVAAGAGPRTVVVAGEACPPALAELWSSNRRLINAYGPTEVTICATWADSAAGDSPLTIGRPITNYRALVLDSELKPVPIGAEGELFLAGPGVGRGYRNMPETTAARFVADPHASGARMYRTGDVVRVHDDRTIEFVGRADHQIKIRGSRVELKAVETAAVGVAGVRQAIAFGIPEAVGMALGLALVVDEGAPADLVAVVRAAMEDTLPEFMIPSTFVCVDAIPLTVNGKADLAALQQSCLRESPAGDTTTAAAPADDFVTATELAVAQVWSDVFDRRINSRTAHFVELGGHSLLAARVVRGIGRSLGAAVSVRDLLEHPTVAEFAATVDRIIAEAGSH</sequence>
<dbReference type="InterPro" id="IPR036736">
    <property type="entry name" value="ACP-like_sf"/>
</dbReference>
<dbReference type="InterPro" id="IPR025110">
    <property type="entry name" value="AMP-bd_C"/>
</dbReference>
<dbReference type="InterPro" id="IPR010071">
    <property type="entry name" value="AA_adenyl_dom"/>
</dbReference>
<dbReference type="SUPFAM" id="SSF47336">
    <property type="entry name" value="ACP-like"/>
    <property type="match status" value="1"/>
</dbReference>
<dbReference type="CDD" id="cd05930">
    <property type="entry name" value="A_NRPS"/>
    <property type="match status" value="1"/>
</dbReference>
<dbReference type="InterPro" id="IPR006162">
    <property type="entry name" value="Ppantetheine_attach_site"/>
</dbReference>
<feature type="domain" description="Carrier" evidence="3">
    <location>
        <begin position="526"/>
        <end position="601"/>
    </location>
</feature>
<reference evidence="4 5" key="1">
    <citation type="submission" date="2018-10" db="EMBL/GenBank/DDBJ databases">
        <title>Isolation from cow dung.</title>
        <authorList>
            <person name="Ling L."/>
        </authorList>
    </citation>
    <scope>NUCLEOTIDE SEQUENCE [LARGE SCALE GENOMIC DNA]</scope>
    <source>
        <strain evidence="4 5">NEAU-LL90</strain>
    </source>
</reference>
<dbReference type="PANTHER" id="PTHR45527">
    <property type="entry name" value="NONRIBOSOMAL PEPTIDE SYNTHETASE"/>
    <property type="match status" value="1"/>
</dbReference>
<proteinExistence type="predicted"/>